<dbReference type="PANTHER" id="PTHR13794">
    <property type="entry name" value="ENOLASE SUPERFAMILY, MANDELATE RACEMASE"/>
    <property type="match status" value="1"/>
</dbReference>
<gene>
    <name evidence="5" type="ORF">EXN24_25150</name>
</gene>
<evidence type="ECO:0000256" key="3">
    <source>
        <dbReference type="ARBA" id="ARBA00022842"/>
    </source>
</evidence>
<dbReference type="Gene3D" id="3.30.390.10">
    <property type="entry name" value="Enolase-like, N-terminal domain"/>
    <property type="match status" value="1"/>
</dbReference>
<dbReference type="InterPro" id="IPR036849">
    <property type="entry name" value="Enolase-like_C_sf"/>
</dbReference>
<dbReference type="InterPro" id="IPR029065">
    <property type="entry name" value="Enolase_C-like"/>
</dbReference>
<dbReference type="GO" id="GO:0016836">
    <property type="term" value="F:hydro-lyase activity"/>
    <property type="evidence" value="ECO:0007669"/>
    <property type="project" value="TreeGrafter"/>
</dbReference>
<dbReference type="InterPro" id="IPR018110">
    <property type="entry name" value="Mandel_Rmase/mucon_lact_enz_CS"/>
</dbReference>
<sequence>MIASQKRTRLVPFHTTKDPVLLSTAPSIESWRIRQLIVPFEQPLRTASGVMQAAPIVLFDVRTSSGVVGHSYLFCYTPTVLRAVASLAVSVTELTIGHSIAPVQRISELRSMFKLLGTAGLLDMVLSGIDMALWDAWGKTLAKPLSDLFGADAENRARIPVYASYGMENAEQTRRNVDHALSAGHQHVKIKIGYSTLKEDESVVDAALTLMDGKASLLIDYNQSLSVAEALVRCRHLDSYGLTWIEEPTNFDDLEGHARISEYVTTPIQIGENLWGPSQISASLDARASDLMMPDLGKVGGVTGWQQAVAICGAKRVPVSNHFYQELSAHLMLVTPGAHLLEYFKMADPILENPLEVKDGHAIVSDRPGSGLAWREDQVERYLQ</sequence>
<dbReference type="SMART" id="SM00922">
    <property type="entry name" value="MR_MLE"/>
    <property type="match status" value="1"/>
</dbReference>
<dbReference type="GO" id="GO:0016052">
    <property type="term" value="P:carbohydrate catabolic process"/>
    <property type="evidence" value="ECO:0007669"/>
    <property type="project" value="TreeGrafter"/>
</dbReference>
<dbReference type="PANTHER" id="PTHR13794:SF58">
    <property type="entry name" value="MITOCHONDRIAL ENOLASE SUPERFAMILY MEMBER 1"/>
    <property type="match status" value="1"/>
</dbReference>
<evidence type="ECO:0000256" key="2">
    <source>
        <dbReference type="ARBA" id="ARBA00022723"/>
    </source>
</evidence>
<dbReference type="EMBL" id="SGOB01000009">
    <property type="protein sequence ID" value="TRA84547.1"/>
    <property type="molecule type" value="Genomic_DNA"/>
</dbReference>
<name>A0AA94V8L8_RHIRH</name>
<comment type="caution">
    <text evidence="5">The sequence shown here is derived from an EMBL/GenBank/DDBJ whole genome shotgun (WGS) entry which is preliminary data.</text>
</comment>
<evidence type="ECO:0000313" key="5">
    <source>
        <dbReference type="EMBL" id="TRA84547.1"/>
    </source>
</evidence>
<feature type="domain" description="Mandelate racemase/muconate lactonizing enzyme C-terminal" evidence="4">
    <location>
        <begin position="170"/>
        <end position="267"/>
    </location>
</feature>
<dbReference type="Pfam" id="PF13378">
    <property type="entry name" value="MR_MLE_C"/>
    <property type="match status" value="1"/>
</dbReference>
<comment type="cofactor">
    <cofactor evidence="1">
        <name>Mg(2+)</name>
        <dbReference type="ChEBI" id="CHEBI:18420"/>
    </cofactor>
</comment>
<evidence type="ECO:0000256" key="1">
    <source>
        <dbReference type="ARBA" id="ARBA00001946"/>
    </source>
</evidence>
<dbReference type="Proteomes" id="UP000320858">
    <property type="component" value="Unassembled WGS sequence"/>
</dbReference>
<dbReference type="SFLD" id="SFLDG00179">
    <property type="entry name" value="mandelate_racemase"/>
    <property type="match status" value="1"/>
</dbReference>
<evidence type="ECO:0000313" key="6">
    <source>
        <dbReference type="Proteomes" id="UP000320858"/>
    </source>
</evidence>
<dbReference type="InterPro" id="IPR046945">
    <property type="entry name" value="RHMD-like"/>
</dbReference>
<dbReference type="InterPro" id="IPR013342">
    <property type="entry name" value="Mandelate_racemase_C"/>
</dbReference>
<dbReference type="SUPFAM" id="SSF51604">
    <property type="entry name" value="Enolase C-terminal domain-like"/>
    <property type="match status" value="1"/>
</dbReference>
<dbReference type="InterPro" id="IPR029017">
    <property type="entry name" value="Enolase-like_N"/>
</dbReference>
<protein>
    <submittedName>
        <fullName evidence="5">Mandelate racemase</fullName>
    </submittedName>
</protein>
<evidence type="ECO:0000259" key="4">
    <source>
        <dbReference type="SMART" id="SM00922"/>
    </source>
</evidence>
<dbReference type="AlphaFoldDB" id="A0AA94V8L8"/>
<accession>A0AA94V8L8</accession>
<proteinExistence type="predicted"/>
<dbReference type="Pfam" id="PF02746">
    <property type="entry name" value="MR_MLE_N"/>
    <property type="match status" value="1"/>
</dbReference>
<dbReference type="GO" id="GO:0009063">
    <property type="term" value="P:amino acid catabolic process"/>
    <property type="evidence" value="ECO:0007669"/>
    <property type="project" value="InterPro"/>
</dbReference>
<dbReference type="SFLD" id="SFLDS00001">
    <property type="entry name" value="Enolase"/>
    <property type="match status" value="1"/>
</dbReference>
<dbReference type="GO" id="GO:0000287">
    <property type="term" value="F:magnesium ion binding"/>
    <property type="evidence" value="ECO:0007669"/>
    <property type="project" value="TreeGrafter"/>
</dbReference>
<keyword evidence="2" id="KW-0479">Metal-binding</keyword>
<dbReference type="Gene3D" id="3.20.20.120">
    <property type="entry name" value="Enolase-like C-terminal domain"/>
    <property type="match status" value="1"/>
</dbReference>
<organism evidence="5 6">
    <name type="scientific">Rhizobium rhizogenes</name>
    <name type="common">Agrobacterium rhizogenes</name>
    <dbReference type="NCBI Taxonomy" id="359"/>
    <lineage>
        <taxon>Bacteria</taxon>
        <taxon>Pseudomonadati</taxon>
        <taxon>Pseudomonadota</taxon>
        <taxon>Alphaproteobacteria</taxon>
        <taxon>Hyphomicrobiales</taxon>
        <taxon>Rhizobiaceae</taxon>
        <taxon>Rhizobium/Agrobacterium group</taxon>
        <taxon>Rhizobium</taxon>
    </lineage>
</organism>
<dbReference type="SUPFAM" id="SSF54826">
    <property type="entry name" value="Enolase N-terminal domain-like"/>
    <property type="match status" value="1"/>
</dbReference>
<reference evidence="5 6" key="1">
    <citation type="journal article" date="2019" name="Appl. Microbiol. Biotechnol.">
        <title>Differential efficiency of wild type rhizogenic strains for rol gene transformation of plants.</title>
        <authorList>
            <person name="Desmet S."/>
            <person name="De Keyser E."/>
            <person name="Van Vaerenbergh J."/>
            <person name="Baeyen S."/>
            <person name="Van Huylenbroeck J."/>
            <person name="Geelen D."/>
            <person name="Dhooghe E."/>
        </authorList>
    </citation>
    <scope>NUCLEOTIDE SEQUENCE [LARGE SCALE GENOMIC DNA]</scope>
    <source>
        <strain evidence="5 6">B 4.1</strain>
    </source>
</reference>
<dbReference type="PROSITE" id="PS00909">
    <property type="entry name" value="MR_MLE_2"/>
    <property type="match status" value="1"/>
</dbReference>
<keyword evidence="3" id="KW-0460">Magnesium</keyword>
<dbReference type="InterPro" id="IPR013341">
    <property type="entry name" value="Mandelate_racemase_N_dom"/>
</dbReference>